<gene>
    <name evidence="2" type="ORF">WHR41_05727</name>
</gene>
<protein>
    <recommendedName>
        <fullName evidence="1">Metallo-beta-lactamase domain-containing protein</fullName>
    </recommendedName>
</protein>
<reference evidence="2 3" key="1">
    <citation type="journal article" date="2020" name="Microbiol. Resour. Announc.">
        <title>Draft Genome Sequence of a Cladosporium Species Isolated from the Mesophotic Ascidian Didemnum maculosum.</title>
        <authorList>
            <person name="Gioti A."/>
            <person name="Siaperas R."/>
            <person name="Nikolaivits E."/>
            <person name="Le Goff G."/>
            <person name="Ouazzani J."/>
            <person name="Kotoulas G."/>
            <person name="Topakas E."/>
        </authorList>
    </citation>
    <scope>NUCLEOTIDE SEQUENCE [LARGE SCALE GENOMIC DNA]</scope>
    <source>
        <strain evidence="2 3">TM138-S3</strain>
    </source>
</reference>
<dbReference type="Proteomes" id="UP000803884">
    <property type="component" value="Unassembled WGS sequence"/>
</dbReference>
<dbReference type="EMBL" id="JAAQHG020000019">
    <property type="protein sequence ID" value="KAL1585558.1"/>
    <property type="molecule type" value="Genomic_DNA"/>
</dbReference>
<proteinExistence type="predicted"/>
<dbReference type="Gene3D" id="3.60.15.10">
    <property type="entry name" value="Ribonuclease Z/Hydroxyacylglutathione hydrolase-like"/>
    <property type="match status" value="1"/>
</dbReference>
<feature type="domain" description="Metallo-beta-lactamase" evidence="1">
    <location>
        <begin position="86"/>
        <end position="258"/>
    </location>
</feature>
<evidence type="ECO:0000313" key="2">
    <source>
        <dbReference type="EMBL" id="KAL1585558.1"/>
    </source>
</evidence>
<name>A0AB34KQM7_9PEZI</name>
<dbReference type="PANTHER" id="PTHR36839:SF1">
    <property type="entry name" value="METALLO-BETA-LACTAMASE FAMILY PROTEIN (AFU_ORTHOLOGUE AFUA_5G12770)"/>
    <property type="match status" value="1"/>
</dbReference>
<evidence type="ECO:0000313" key="3">
    <source>
        <dbReference type="Proteomes" id="UP000803884"/>
    </source>
</evidence>
<sequence length="301" mass="33559">MSVQSPTPTDQDLLICTACGTEFDQPADQPLSNCVICDDPRQFVPPQGQTWTSRSQMSGKYTNKWQPIDDNPNLWSIWTEPKFGIGQRAILLKTPAGNVLWDCIAYLDTATVDFVKSHGGLKAIVISHPHYYTTHLSWAFAFGCPVYVAAEDASWVQREDRWGLRKLLSQQATEVVRGVTAVKTGGHFPGSLVLHWDSRLFIADTLVTVPSALYHKDRPKGTTSYAFMWSIPNMIPLPPGEMQKMWKAMEPWEFGSTHGAFVGMEVRDSDGGGKVKERVRESMRIQAGGEGWIESLGDGWP</sequence>
<dbReference type="PANTHER" id="PTHR36839">
    <property type="entry name" value="METALLO-BETA-LACTAMASE FAMILY PROTEIN (AFU_ORTHOLOGUE AFUA_5G12770)"/>
    <property type="match status" value="1"/>
</dbReference>
<dbReference type="AlphaFoldDB" id="A0AB34KQM7"/>
<accession>A0AB34KQM7</accession>
<comment type="caution">
    <text evidence="2">The sequence shown here is derived from an EMBL/GenBank/DDBJ whole genome shotgun (WGS) entry which is preliminary data.</text>
</comment>
<dbReference type="InterPro" id="IPR001279">
    <property type="entry name" value="Metallo-B-lactamas"/>
</dbReference>
<organism evidence="2 3">
    <name type="scientific">Cladosporium halotolerans</name>
    <dbReference type="NCBI Taxonomy" id="1052096"/>
    <lineage>
        <taxon>Eukaryota</taxon>
        <taxon>Fungi</taxon>
        <taxon>Dikarya</taxon>
        <taxon>Ascomycota</taxon>
        <taxon>Pezizomycotina</taxon>
        <taxon>Dothideomycetes</taxon>
        <taxon>Dothideomycetidae</taxon>
        <taxon>Cladosporiales</taxon>
        <taxon>Cladosporiaceae</taxon>
        <taxon>Cladosporium</taxon>
    </lineage>
</organism>
<dbReference type="RefSeq" id="XP_069228664.1">
    <property type="nucleotide sequence ID" value="XM_069374332.1"/>
</dbReference>
<dbReference type="GeneID" id="96007170"/>
<dbReference type="SUPFAM" id="SSF56281">
    <property type="entry name" value="Metallo-hydrolase/oxidoreductase"/>
    <property type="match status" value="1"/>
</dbReference>
<keyword evidence="3" id="KW-1185">Reference proteome</keyword>
<dbReference type="SMART" id="SM00849">
    <property type="entry name" value="Lactamase_B"/>
    <property type="match status" value="1"/>
</dbReference>
<dbReference type="InterPro" id="IPR036866">
    <property type="entry name" value="RibonucZ/Hydroxyglut_hydro"/>
</dbReference>
<evidence type="ECO:0000259" key="1">
    <source>
        <dbReference type="SMART" id="SM00849"/>
    </source>
</evidence>